<dbReference type="RefSeq" id="XP_046061107.1">
    <property type="nucleotide sequence ID" value="XM_046205132.1"/>
</dbReference>
<keyword evidence="5" id="KW-0012">Acyltransferase</keyword>
<evidence type="ECO:0000256" key="3">
    <source>
        <dbReference type="ARBA" id="ARBA00012334"/>
    </source>
</evidence>
<reference evidence="7" key="2">
    <citation type="submission" date="2021-01" db="EMBL/GenBank/DDBJ databases">
        <authorList>
            <person name="Schikora-Tamarit M.A."/>
        </authorList>
    </citation>
    <scope>NUCLEOTIDE SEQUENCE</scope>
    <source>
        <strain evidence="7">CBS6075</strain>
    </source>
</reference>
<dbReference type="InterPro" id="IPR000544">
    <property type="entry name" value="Octanoyltransferase"/>
</dbReference>
<organism evidence="7 8">
    <name type="scientific">Ogataea philodendri</name>
    <dbReference type="NCBI Taxonomy" id="1378263"/>
    <lineage>
        <taxon>Eukaryota</taxon>
        <taxon>Fungi</taxon>
        <taxon>Dikarya</taxon>
        <taxon>Ascomycota</taxon>
        <taxon>Saccharomycotina</taxon>
        <taxon>Pichiomycetes</taxon>
        <taxon>Pichiales</taxon>
        <taxon>Pichiaceae</taxon>
        <taxon>Ogataea</taxon>
    </lineage>
</organism>
<dbReference type="InterPro" id="IPR045864">
    <property type="entry name" value="aa-tRNA-synth_II/BPL/LPL"/>
</dbReference>
<dbReference type="PANTHER" id="PTHR10993">
    <property type="entry name" value="OCTANOYLTRANSFERASE"/>
    <property type="match status" value="1"/>
</dbReference>
<keyword evidence="4" id="KW-0808">Transferase</keyword>
<sequence length="407" mass="44161">MASGPGDRAVHHKPQRWELAATIGHHAVELERFAEQVGQKPGEARACAQVQLHAGHHRVDGLGVEPRGVARGVDHVRPLEVRKVRSVGGVEADVWVSFARLLHNLVSNKLSLAIAVGPDHEHVAAGRFVGDVLGDVCRVLAVVLGEQRGREQACVVALSPPVVFGEVDRGDVACDGGHGDLTTAKLGEVEVEVTGALTQEKLVAQMLENKKTKASSVPTVLSFQFQHTYTGGKRERVQTSAERRAFIENIKNAKYVQTSRGGQITYHGPGQLVIYPILDLAEFKGLKSKCYVSLLEQCAVETLKEPWIGLNAVTTENTGVWVENRGLRKIGSIGVNLQRSITSHGISINAYPDLSYINDPRVVLCGLDSFQQTSIENEVGKRVDLHRLADTFVGHLAERLGLPVINA</sequence>
<dbReference type="GeneID" id="70236057"/>
<dbReference type="SUPFAM" id="SSF55681">
    <property type="entry name" value="Class II aaRS and biotin synthetases"/>
    <property type="match status" value="1"/>
</dbReference>
<keyword evidence="8" id="KW-1185">Reference proteome</keyword>
<dbReference type="PROSITE" id="PS01313">
    <property type="entry name" value="LIPB"/>
    <property type="match status" value="1"/>
</dbReference>
<comment type="caution">
    <text evidence="7">The sequence shown here is derived from an EMBL/GenBank/DDBJ whole genome shotgun (WGS) entry which is preliminary data.</text>
</comment>
<comment type="pathway">
    <text evidence="1">Protein modification; protein lipoylation via endogenous pathway; protein N(6)-(lipoyl)lysine from octanoyl-[acyl-carrier-protein]: step 1/2.</text>
</comment>
<dbReference type="InterPro" id="IPR004143">
    <property type="entry name" value="BPL_LPL_catalytic"/>
</dbReference>
<comment type="similarity">
    <text evidence="2">Belongs to the LipB family.</text>
</comment>
<gene>
    <name evidence="7" type="ORF">OGAPHI_004092</name>
</gene>
<reference evidence="7" key="1">
    <citation type="journal article" date="2021" name="Open Biol.">
        <title>Shared evolutionary footprints suggest mitochondrial oxidative damage underlies multiple complex I losses in fungi.</title>
        <authorList>
            <person name="Schikora-Tamarit M.A."/>
            <person name="Marcet-Houben M."/>
            <person name="Nosek J."/>
            <person name="Gabaldon T."/>
        </authorList>
    </citation>
    <scope>NUCLEOTIDE SEQUENCE</scope>
    <source>
        <strain evidence="7">CBS6075</strain>
    </source>
</reference>
<evidence type="ECO:0000259" key="6">
    <source>
        <dbReference type="PROSITE" id="PS51733"/>
    </source>
</evidence>
<evidence type="ECO:0000313" key="8">
    <source>
        <dbReference type="Proteomes" id="UP000769157"/>
    </source>
</evidence>
<protein>
    <recommendedName>
        <fullName evidence="3">lipoyl(octanoyl) transferase</fullName>
        <ecNumber evidence="3">2.3.1.181</ecNumber>
    </recommendedName>
</protein>
<evidence type="ECO:0000256" key="5">
    <source>
        <dbReference type="ARBA" id="ARBA00023315"/>
    </source>
</evidence>
<dbReference type="NCBIfam" id="TIGR00214">
    <property type="entry name" value="lipB"/>
    <property type="match status" value="1"/>
</dbReference>
<dbReference type="Pfam" id="PF21948">
    <property type="entry name" value="LplA-B_cat"/>
    <property type="match status" value="1"/>
</dbReference>
<accession>A0A9P8P503</accession>
<name>A0A9P8P503_9ASCO</name>
<dbReference type="OrthoDB" id="19908at2759"/>
<dbReference type="PROSITE" id="PS51733">
    <property type="entry name" value="BPL_LPL_CATALYTIC"/>
    <property type="match status" value="1"/>
</dbReference>
<evidence type="ECO:0000256" key="2">
    <source>
        <dbReference type="ARBA" id="ARBA00007907"/>
    </source>
</evidence>
<dbReference type="GO" id="GO:0009249">
    <property type="term" value="P:protein lipoylation"/>
    <property type="evidence" value="ECO:0007669"/>
    <property type="project" value="InterPro"/>
</dbReference>
<dbReference type="EMBL" id="JAEUBE010000295">
    <property type="protein sequence ID" value="KAH3665903.1"/>
    <property type="molecule type" value="Genomic_DNA"/>
</dbReference>
<dbReference type="GO" id="GO:0033819">
    <property type="term" value="F:lipoyl(octanoyl) transferase activity"/>
    <property type="evidence" value="ECO:0007669"/>
    <property type="project" value="UniProtKB-EC"/>
</dbReference>
<dbReference type="AlphaFoldDB" id="A0A9P8P503"/>
<feature type="domain" description="BPL/LPL catalytic" evidence="6">
    <location>
        <begin position="214"/>
        <end position="404"/>
    </location>
</feature>
<evidence type="ECO:0000313" key="7">
    <source>
        <dbReference type="EMBL" id="KAH3665903.1"/>
    </source>
</evidence>
<dbReference type="Gene3D" id="3.30.930.10">
    <property type="entry name" value="Bira Bifunctional Protein, Domain 2"/>
    <property type="match status" value="1"/>
</dbReference>
<evidence type="ECO:0000256" key="1">
    <source>
        <dbReference type="ARBA" id="ARBA00004821"/>
    </source>
</evidence>
<proteinExistence type="inferred from homology"/>
<evidence type="ECO:0000256" key="4">
    <source>
        <dbReference type="ARBA" id="ARBA00022679"/>
    </source>
</evidence>
<dbReference type="Proteomes" id="UP000769157">
    <property type="component" value="Unassembled WGS sequence"/>
</dbReference>
<dbReference type="PANTHER" id="PTHR10993:SF7">
    <property type="entry name" value="LIPOYLTRANSFERASE 2, MITOCHONDRIAL-RELATED"/>
    <property type="match status" value="1"/>
</dbReference>
<dbReference type="InterPro" id="IPR020605">
    <property type="entry name" value="Octanoyltransferase_CS"/>
</dbReference>
<dbReference type="EC" id="2.3.1.181" evidence="3"/>